<dbReference type="GO" id="GO:0009055">
    <property type="term" value="F:electron transfer activity"/>
    <property type="evidence" value="ECO:0007669"/>
    <property type="project" value="InterPro"/>
</dbReference>
<keyword evidence="6 7" id="KW-0186">Copper</keyword>
<dbReference type="Proteomes" id="UP000029868">
    <property type="component" value="Unassembled WGS sequence"/>
</dbReference>
<dbReference type="PATRIC" id="fig|28229.3.peg.4416"/>
<feature type="binding site" evidence="7">
    <location>
        <position position="103"/>
    </location>
    <ligand>
        <name>Cu cation</name>
        <dbReference type="ChEBI" id="CHEBI:23378"/>
    </ligand>
</feature>
<evidence type="ECO:0000313" key="11">
    <source>
        <dbReference type="Proteomes" id="UP000029868"/>
    </source>
</evidence>
<dbReference type="PROSITE" id="PS00196">
    <property type="entry name" value="COPPER_BLUE"/>
    <property type="match status" value="1"/>
</dbReference>
<evidence type="ECO:0000256" key="5">
    <source>
        <dbReference type="ARBA" id="ARBA00022982"/>
    </source>
</evidence>
<evidence type="ECO:0000313" key="10">
    <source>
        <dbReference type="EMBL" id="KGJ87756.1"/>
    </source>
</evidence>
<keyword evidence="4" id="KW-0574">Periplasm</keyword>
<name>A0A099KBM7_COLPS</name>
<organism evidence="10 11">
    <name type="scientific">Colwellia psychrerythraea</name>
    <name type="common">Vibrio psychroerythus</name>
    <dbReference type="NCBI Taxonomy" id="28229"/>
    <lineage>
        <taxon>Bacteria</taxon>
        <taxon>Pseudomonadati</taxon>
        <taxon>Pseudomonadota</taxon>
        <taxon>Gammaproteobacteria</taxon>
        <taxon>Alteromonadales</taxon>
        <taxon>Colwelliaceae</taxon>
        <taxon>Colwellia</taxon>
    </lineage>
</organism>
<dbReference type="InterPro" id="IPR000923">
    <property type="entry name" value="BlueCu_1"/>
</dbReference>
<evidence type="ECO:0000256" key="6">
    <source>
        <dbReference type="ARBA" id="ARBA00023008"/>
    </source>
</evidence>
<dbReference type="PRINTS" id="PR00156">
    <property type="entry name" value="COPPERBLUE"/>
</dbReference>
<keyword evidence="5" id="KW-0249">Electron transport</keyword>
<feature type="chain" id="PRO_5001957007" evidence="8">
    <location>
        <begin position="19"/>
        <end position="145"/>
    </location>
</feature>
<evidence type="ECO:0000256" key="4">
    <source>
        <dbReference type="ARBA" id="ARBA00022764"/>
    </source>
</evidence>
<dbReference type="Pfam" id="PF00127">
    <property type="entry name" value="Copper-bind"/>
    <property type="match status" value="1"/>
</dbReference>
<keyword evidence="3 7" id="KW-0479">Metal-binding</keyword>
<evidence type="ECO:0000259" key="9">
    <source>
        <dbReference type="Pfam" id="PF00127"/>
    </source>
</evidence>
<evidence type="ECO:0000256" key="1">
    <source>
        <dbReference type="ARBA" id="ARBA00004418"/>
    </source>
</evidence>
<feature type="binding site" evidence="7">
    <location>
        <position position="95"/>
    </location>
    <ligand>
        <name>Cu cation</name>
        <dbReference type="ChEBI" id="CHEBI:23378"/>
    </ligand>
</feature>
<evidence type="ECO:0000256" key="2">
    <source>
        <dbReference type="ARBA" id="ARBA00022448"/>
    </source>
</evidence>
<gene>
    <name evidence="10" type="ORF">GAB14E_4434</name>
</gene>
<dbReference type="SUPFAM" id="SSF49503">
    <property type="entry name" value="Cupredoxins"/>
    <property type="match status" value="1"/>
</dbReference>
<dbReference type="EMBL" id="JQEC01000071">
    <property type="protein sequence ID" value="KGJ87756.1"/>
    <property type="molecule type" value="Genomic_DNA"/>
</dbReference>
<feature type="signal peptide" evidence="8">
    <location>
        <begin position="1"/>
        <end position="18"/>
    </location>
</feature>
<dbReference type="InterPro" id="IPR008972">
    <property type="entry name" value="Cupredoxin"/>
</dbReference>
<dbReference type="Gene3D" id="2.60.40.420">
    <property type="entry name" value="Cupredoxins - blue copper proteins"/>
    <property type="match status" value="1"/>
</dbReference>
<dbReference type="GO" id="GO:0042597">
    <property type="term" value="C:periplasmic space"/>
    <property type="evidence" value="ECO:0007669"/>
    <property type="project" value="UniProtKB-SubCell"/>
</dbReference>
<feature type="binding site" evidence="7">
    <location>
        <position position="98"/>
    </location>
    <ligand>
        <name>Cu cation</name>
        <dbReference type="ChEBI" id="CHEBI:23378"/>
    </ligand>
</feature>
<protein>
    <submittedName>
        <fullName evidence="10">Blue (Type 1) copper domain protein</fullName>
    </submittedName>
</protein>
<dbReference type="PRINTS" id="PR00155">
    <property type="entry name" value="AMICYANIN"/>
</dbReference>
<evidence type="ECO:0000256" key="8">
    <source>
        <dbReference type="SAM" id="SignalP"/>
    </source>
</evidence>
<dbReference type="GO" id="GO:0005507">
    <property type="term" value="F:copper ion binding"/>
    <property type="evidence" value="ECO:0007669"/>
    <property type="project" value="InterPro"/>
</dbReference>
<reference evidence="10 11" key="1">
    <citation type="submission" date="2014-08" db="EMBL/GenBank/DDBJ databases">
        <title>Genomic and Phenotypic Diversity of Colwellia psychrerythraea strains from Disparate Marine Basins.</title>
        <authorList>
            <person name="Techtmann S.M."/>
            <person name="Stelling S.C."/>
            <person name="Utturkar S.M."/>
            <person name="Alshibli N."/>
            <person name="Harris A."/>
            <person name="Brown S.D."/>
            <person name="Hazen T.C."/>
        </authorList>
    </citation>
    <scope>NUCLEOTIDE SEQUENCE [LARGE SCALE GENOMIC DNA]</scope>
    <source>
        <strain evidence="10 11">GAB14E</strain>
    </source>
</reference>
<proteinExistence type="predicted"/>
<comment type="caution">
    <text evidence="10">The sequence shown here is derived from an EMBL/GenBank/DDBJ whole genome shotgun (WGS) entry which is preliminary data.</text>
</comment>
<feature type="domain" description="Blue (type 1) copper" evidence="9">
    <location>
        <begin position="28"/>
        <end position="109"/>
    </location>
</feature>
<dbReference type="AlphaFoldDB" id="A0A099KBM7"/>
<accession>A0A099KBM7</accession>
<sequence>MKKLILALVLLMPTVLAAKEHQVKLLTTDASGQTMIMEPNFLKIEQGDTVRFIPSDASHNAQSLVSPKGGVTFNTPMGKAAVVEFKQEGAYLYKCTPHFALGMLGVIQVGNAVNIDDVKAQWQTLQAGVVMNKERVTAVIAKIKS</sequence>
<dbReference type="InterPro" id="IPR001235">
    <property type="entry name" value="Copper_blue_Plastocyanin"/>
</dbReference>
<feature type="binding site" evidence="7">
    <location>
        <position position="59"/>
    </location>
    <ligand>
        <name>Cu cation</name>
        <dbReference type="ChEBI" id="CHEBI:23378"/>
    </ligand>
</feature>
<dbReference type="InterPro" id="IPR028871">
    <property type="entry name" value="BlueCu_1_BS"/>
</dbReference>
<evidence type="ECO:0000256" key="3">
    <source>
        <dbReference type="ARBA" id="ARBA00022723"/>
    </source>
</evidence>
<comment type="cofactor">
    <cofactor evidence="7">
        <name>Cu cation</name>
        <dbReference type="ChEBI" id="CHEBI:23378"/>
    </cofactor>
    <text evidence="7">Binds 1 copper ion per subunit.</text>
</comment>
<comment type="subcellular location">
    <subcellularLocation>
        <location evidence="1">Periplasm</location>
    </subcellularLocation>
</comment>
<evidence type="ECO:0000256" key="7">
    <source>
        <dbReference type="PIRSR" id="PIRSR602386-1"/>
    </source>
</evidence>
<dbReference type="OrthoDB" id="9757546at2"/>
<keyword evidence="2" id="KW-0813">Transport</keyword>
<keyword evidence="8" id="KW-0732">Signal</keyword>
<dbReference type="RefSeq" id="WP_033084333.1">
    <property type="nucleotide sequence ID" value="NZ_JQEC01000071.1"/>
</dbReference>
<dbReference type="InterPro" id="IPR002386">
    <property type="entry name" value="Amicyanin/Pseudoazurin"/>
</dbReference>